<feature type="region of interest" description="Disordered" evidence="1">
    <location>
        <begin position="73"/>
        <end position="96"/>
    </location>
</feature>
<evidence type="ECO:0000313" key="3">
    <source>
        <dbReference type="EMBL" id="KAK4445212.1"/>
    </source>
</evidence>
<name>A0AAV9GBG0_9PEZI</name>
<dbReference type="PRINTS" id="PR00625">
    <property type="entry name" value="JDOMAIN"/>
</dbReference>
<accession>A0AAV9GBG0</accession>
<dbReference type="Pfam" id="PF00226">
    <property type="entry name" value="DnaJ"/>
    <property type="match status" value="1"/>
</dbReference>
<dbReference type="Gene3D" id="1.10.287.110">
    <property type="entry name" value="DnaJ domain"/>
    <property type="match status" value="1"/>
</dbReference>
<dbReference type="EMBL" id="MU865967">
    <property type="protein sequence ID" value="KAK4445212.1"/>
    <property type="molecule type" value="Genomic_DNA"/>
</dbReference>
<dbReference type="InterPro" id="IPR018253">
    <property type="entry name" value="DnaJ_domain_CS"/>
</dbReference>
<comment type="caution">
    <text evidence="3">The sequence shown here is derived from an EMBL/GenBank/DDBJ whole genome shotgun (WGS) entry which is preliminary data.</text>
</comment>
<dbReference type="Proteomes" id="UP001321760">
    <property type="component" value="Unassembled WGS sequence"/>
</dbReference>
<protein>
    <recommendedName>
        <fullName evidence="2">J domain-containing protein</fullName>
    </recommendedName>
</protein>
<dbReference type="PANTHER" id="PTHR43908">
    <property type="entry name" value="AT29763P-RELATED"/>
    <property type="match status" value="1"/>
</dbReference>
<proteinExistence type="predicted"/>
<gene>
    <name evidence="3" type="ORF">QBC34DRAFT_441795</name>
</gene>
<dbReference type="PROSITE" id="PS50076">
    <property type="entry name" value="DNAJ_2"/>
    <property type="match status" value="1"/>
</dbReference>
<dbReference type="PROSITE" id="PS00636">
    <property type="entry name" value="DNAJ_1"/>
    <property type="match status" value="1"/>
</dbReference>
<dbReference type="GO" id="GO:0005789">
    <property type="term" value="C:endoplasmic reticulum membrane"/>
    <property type="evidence" value="ECO:0007669"/>
    <property type="project" value="TreeGrafter"/>
</dbReference>
<evidence type="ECO:0000313" key="4">
    <source>
        <dbReference type="Proteomes" id="UP001321760"/>
    </source>
</evidence>
<keyword evidence="4" id="KW-1185">Reference proteome</keyword>
<dbReference type="GO" id="GO:0030544">
    <property type="term" value="F:Hsp70 protein binding"/>
    <property type="evidence" value="ECO:0007669"/>
    <property type="project" value="TreeGrafter"/>
</dbReference>
<dbReference type="InterPro" id="IPR001623">
    <property type="entry name" value="DnaJ_domain"/>
</dbReference>
<dbReference type="SUPFAM" id="SSF46565">
    <property type="entry name" value="Chaperone J-domain"/>
    <property type="match status" value="1"/>
</dbReference>
<dbReference type="SMART" id="SM00271">
    <property type="entry name" value="DnaJ"/>
    <property type="match status" value="1"/>
</dbReference>
<dbReference type="PANTHER" id="PTHR43908:SF3">
    <property type="entry name" value="AT29763P-RELATED"/>
    <property type="match status" value="1"/>
</dbReference>
<dbReference type="AlphaFoldDB" id="A0AAV9GBG0"/>
<evidence type="ECO:0000256" key="1">
    <source>
        <dbReference type="SAM" id="MobiDB-lite"/>
    </source>
</evidence>
<dbReference type="CDD" id="cd06257">
    <property type="entry name" value="DnaJ"/>
    <property type="match status" value="1"/>
</dbReference>
<dbReference type="InterPro" id="IPR036869">
    <property type="entry name" value="J_dom_sf"/>
</dbReference>
<feature type="domain" description="J" evidence="2">
    <location>
        <begin position="9"/>
        <end position="74"/>
    </location>
</feature>
<organism evidence="3 4">
    <name type="scientific">Podospora aff. communis PSN243</name>
    <dbReference type="NCBI Taxonomy" id="3040156"/>
    <lineage>
        <taxon>Eukaryota</taxon>
        <taxon>Fungi</taxon>
        <taxon>Dikarya</taxon>
        <taxon>Ascomycota</taxon>
        <taxon>Pezizomycotina</taxon>
        <taxon>Sordariomycetes</taxon>
        <taxon>Sordariomycetidae</taxon>
        <taxon>Sordariales</taxon>
        <taxon>Podosporaceae</taxon>
        <taxon>Podospora</taxon>
    </lineage>
</organism>
<reference evidence="3" key="2">
    <citation type="submission" date="2023-05" db="EMBL/GenBank/DDBJ databases">
        <authorList>
            <consortium name="Lawrence Berkeley National Laboratory"/>
            <person name="Steindorff A."/>
            <person name="Hensen N."/>
            <person name="Bonometti L."/>
            <person name="Westerberg I."/>
            <person name="Brannstrom I.O."/>
            <person name="Guillou S."/>
            <person name="Cros-Aarteil S."/>
            <person name="Calhoun S."/>
            <person name="Haridas S."/>
            <person name="Kuo A."/>
            <person name="Mondo S."/>
            <person name="Pangilinan J."/>
            <person name="Riley R."/>
            <person name="Labutti K."/>
            <person name="Andreopoulos B."/>
            <person name="Lipzen A."/>
            <person name="Chen C."/>
            <person name="Yanf M."/>
            <person name="Daum C."/>
            <person name="Ng V."/>
            <person name="Clum A."/>
            <person name="Ohm R."/>
            <person name="Martin F."/>
            <person name="Silar P."/>
            <person name="Natvig D."/>
            <person name="Lalanne C."/>
            <person name="Gautier V."/>
            <person name="Ament-Velasquez S.L."/>
            <person name="Kruys A."/>
            <person name="Hutchinson M.I."/>
            <person name="Powell A.J."/>
            <person name="Barry K."/>
            <person name="Miller A.N."/>
            <person name="Grigoriev I.V."/>
            <person name="Debuchy R."/>
            <person name="Gladieux P."/>
            <person name="Thoren M.H."/>
            <person name="Johannesson H."/>
        </authorList>
    </citation>
    <scope>NUCLEOTIDE SEQUENCE</scope>
    <source>
        <strain evidence="3">PSN243</strain>
    </source>
</reference>
<dbReference type="GO" id="GO:0071218">
    <property type="term" value="P:cellular response to misfolded protein"/>
    <property type="evidence" value="ECO:0007669"/>
    <property type="project" value="TreeGrafter"/>
</dbReference>
<evidence type="ECO:0000259" key="2">
    <source>
        <dbReference type="PROSITE" id="PS50076"/>
    </source>
</evidence>
<reference evidence="3" key="1">
    <citation type="journal article" date="2023" name="Mol. Phylogenet. Evol.">
        <title>Genome-scale phylogeny and comparative genomics of the fungal order Sordariales.</title>
        <authorList>
            <person name="Hensen N."/>
            <person name="Bonometti L."/>
            <person name="Westerberg I."/>
            <person name="Brannstrom I.O."/>
            <person name="Guillou S."/>
            <person name="Cros-Aarteil S."/>
            <person name="Calhoun S."/>
            <person name="Haridas S."/>
            <person name="Kuo A."/>
            <person name="Mondo S."/>
            <person name="Pangilinan J."/>
            <person name="Riley R."/>
            <person name="LaButti K."/>
            <person name="Andreopoulos B."/>
            <person name="Lipzen A."/>
            <person name="Chen C."/>
            <person name="Yan M."/>
            <person name="Daum C."/>
            <person name="Ng V."/>
            <person name="Clum A."/>
            <person name="Steindorff A."/>
            <person name="Ohm R.A."/>
            <person name="Martin F."/>
            <person name="Silar P."/>
            <person name="Natvig D.O."/>
            <person name="Lalanne C."/>
            <person name="Gautier V."/>
            <person name="Ament-Velasquez S.L."/>
            <person name="Kruys A."/>
            <person name="Hutchinson M.I."/>
            <person name="Powell A.J."/>
            <person name="Barry K."/>
            <person name="Miller A.N."/>
            <person name="Grigoriev I.V."/>
            <person name="Debuchy R."/>
            <person name="Gladieux P."/>
            <person name="Hiltunen Thoren M."/>
            <person name="Johannesson H."/>
        </authorList>
    </citation>
    <scope>NUCLEOTIDE SEQUENCE</scope>
    <source>
        <strain evidence="3">PSN243</strain>
    </source>
</reference>
<sequence>MAHIPNTDDYYAVLEIARTANNDEMKASYKRLALSRHPDKNRENPNATAEFQLLQAAYSTLIDAAARRKYNLRHPPAPTARPKPKPKYRPNPVRQPEEVRRCRDLVVTLEKELCELRFQKSQQESLHAKTTYSIHALAAALDQMREWEQQEAEEEAAREAFVFSWDGYGSEEDMYEEEDMSEEEVEMEEREAARQRAAAEREAERWAGVAEAERLWLLREEIARRIYELGRRIAELGRRREMAEEELVAALERVKAEGKKRKRGEEEEGEEAKQREKRNRA</sequence>
<dbReference type="InterPro" id="IPR051100">
    <property type="entry name" value="DnaJ_subfamily_B/C"/>
</dbReference>
<feature type="region of interest" description="Disordered" evidence="1">
    <location>
        <begin position="256"/>
        <end position="281"/>
    </location>
</feature>